<dbReference type="InterPro" id="IPR013762">
    <property type="entry name" value="Integrase-like_cat_sf"/>
</dbReference>
<evidence type="ECO:0000313" key="2">
    <source>
        <dbReference type="EMBL" id="CAH0101604.1"/>
    </source>
</evidence>
<organism evidence="2 3">
    <name type="scientific">Daphnia galeata</name>
    <dbReference type="NCBI Taxonomy" id="27404"/>
    <lineage>
        <taxon>Eukaryota</taxon>
        <taxon>Metazoa</taxon>
        <taxon>Ecdysozoa</taxon>
        <taxon>Arthropoda</taxon>
        <taxon>Crustacea</taxon>
        <taxon>Branchiopoda</taxon>
        <taxon>Diplostraca</taxon>
        <taxon>Cladocera</taxon>
        <taxon>Anomopoda</taxon>
        <taxon>Daphniidae</taxon>
        <taxon>Daphnia</taxon>
    </lineage>
</organism>
<dbReference type="PANTHER" id="PTHR33050:SF7">
    <property type="entry name" value="RIBONUCLEASE H"/>
    <property type="match status" value="1"/>
</dbReference>
<dbReference type="InterPro" id="IPR052055">
    <property type="entry name" value="Hepadnavirus_pol/RT"/>
</dbReference>
<reference evidence="2" key="1">
    <citation type="submission" date="2021-11" db="EMBL/GenBank/DDBJ databases">
        <authorList>
            <person name="Schell T."/>
        </authorList>
    </citation>
    <scope>NUCLEOTIDE SEQUENCE</scope>
    <source>
        <strain evidence="2">M5</strain>
    </source>
</reference>
<dbReference type="GO" id="GO:0003677">
    <property type="term" value="F:DNA binding"/>
    <property type="evidence" value="ECO:0007669"/>
    <property type="project" value="InterPro"/>
</dbReference>
<dbReference type="PANTHER" id="PTHR33050">
    <property type="entry name" value="REVERSE TRANSCRIPTASE DOMAIN-CONTAINING PROTEIN"/>
    <property type="match status" value="1"/>
</dbReference>
<name>A0A8J2RCE0_9CRUS</name>
<dbReference type="InterPro" id="IPR011010">
    <property type="entry name" value="DNA_brk_join_enz"/>
</dbReference>
<sequence length="574" mass="64647">MNTLKNEYIIPFEKFPEAYEEPNNASAFQDMSFVYKAIADLKESGIANLYTHCVSPLTVSIKTGNNGGLPPYKNPSNSNKVSRHSHTKAERRDSIFHLPFSPFGICSAVHCITKILKPVKAYSKQLILRQVKNTIEYESKIILARDLTSTLGKIVATESALGPVPVMFAKAAYIDLDMAVEQRGWGTRLVMTTEISVLSIIGPPSSFMKQSFIANHARAREEKIWASDASGFATCAYSIKGEHLYFRGVLSESERELSSGHRELLAVTRTLEYYERTNVSTTKATTFNRLTDSQNMATFLTKGSGKRHIQSEVFRIMILCQRLNIRIIPIHLLRDDPRIQIADDVSKTTDTDDRKVDVETTQKINNKYKFTIDLFASDRNKKCQKFFSNFYCHDTSSIDAFSHSWKDEVAWICPPIREVIRIVRRLQTSKTSGRTIWRISLEYHTLGRLSNIAKLQKKDVVYKSTPSPHLKILFKGEKNDQYSEGSERIVASNPDDNICPVKLTINYFQFLGPTYTGYMVPSCRPKKTSNPNKAVPYSGALSDMKKLMSTLGYDATLYGEHSGKRGGATAAAAK</sequence>
<dbReference type="EMBL" id="CAKKLH010000061">
    <property type="protein sequence ID" value="CAH0101604.1"/>
    <property type="molecule type" value="Genomic_DNA"/>
</dbReference>
<dbReference type="AlphaFoldDB" id="A0A8J2RCE0"/>
<accession>A0A8J2RCE0</accession>
<keyword evidence="3" id="KW-1185">Reference proteome</keyword>
<dbReference type="GO" id="GO:0015074">
    <property type="term" value="P:DNA integration"/>
    <property type="evidence" value="ECO:0007669"/>
    <property type="project" value="InterPro"/>
</dbReference>
<dbReference type="OrthoDB" id="6334113at2759"/>
<dbReference type="SUPFAM" id="SSF56349">
    <property type="entry name" value="DNA breaking-rejoining enzymes"/>
    <property type="match status" value="1"/>
</dbReference>
<dbReference type="GO" id="GO:0006310">
    <property type="term" value="P:DNA recombination"/>
    <property type="evidence" value="ECO:0007669"/>
    <property type="project" value="UniProtKB-KW"/>
</dbReference>
<proteinExistence type="predicted"/>
<comment type="caution">
    <text evidence="2">The sequence shown here is derived from an EMBL/GenBank/DDBJ whole genome shotgun (WGS) entry which is preliminary data.</text>
</comment>
<protein>
    <submittedName>
        <fullName evidence="2">Uncharacterized protein</fullName>
    </submittedName>
</protein>
<gene>
    <name evidence="2" type="ORF">DGAL_LOCUS3941</name>
</gene>
<evidence type="ECO:0000313" key="3">
    <source>
        <dbReference type="Proteomes" id="UP000789390"/>
    </source>
</evidence>
<dbReference type="Gene3D" id="1.10.443.10">
    <property type="entry name" value="Intergrase catalytic core"/>
    <property type="match status" value="1"/>
</dbReference>
<dbReference type="Proteomes" id="UP000789390">
    <property type="component" value="Unassembled WGS sequence"/>
</dbReference>
<keyword evidence="1" id="KW-0233">DNA recombination</keyword>
<evidence type="ECO:0000256" key="1">
    <source>
        <dbReference type="ARBA" id="ARBA00023172"/>
    </source>
</evidence>